<feature type="domain" description="Ig-like" evidence="2">
    <location>
        <begin position="180"/>
        <end position="267"/>
    </location>
</feature>
<dbReference type="Pfam" id="PF13927">
    <property type="entry name" value="Ig_3"/>
    <property type="match status" value="3"/>
</dbReference>
<dbReference type="PRINTS" id="PR01832">
    <property type="entry name" value="VEGFRECEPTOR"/>
</dbReference>
<dbReference type="InterPro" id="IPR007110">
    <property type="entry name" value="Ig-like_dom"/>
</dbReference>
<dbReference type="SMART" id="SM00408">
    <property type="entry name" value="IGc2"/>
    <property type="match status" value="14"/>
</dbReference>
<dbReference type="InterPro" id="IPR013106">
    <property type="entry name" value="Ig_V-set"/>
</dbReference>
<evidence type="ECO:0000256" key="1">
    <source>
        <dbReference type="ARBA" id="ARBA00023319"/>
    </source>
</evidence>
<comment type="caution">
    <text evidence="3">The sequence shown here is derived from an EMBL/GenBank/DDBJ whole genome shotgun (WGS) entry which is preliminary data.</text>
</comment>
<gene>
    <name evidence="3" type="ORF">GBAR_LOCUS15729</name>
</gene>
<feature type="domain" description="Ig-like" evidence="2">
    <location>
        <begin position="1281"/>
        <end position="1364"/>
    </location>
</feature>
<dbReference type="PROSITE" id="PS50835">
    <property type="entry name" value="IG_LIKE"/>
    <property type="match status" value="14"/>
</dbReference>
<dbReference type="SMART" id="SM00409">
    <property type="entry name" value="IG"/>
    <property type="match status" value="13"/>
</dbReference>
<feature type="domain" description="Ig-like" evidence="2">
    <location>
        <begin position="1172"/>
        <end position="1255"/>
    </location>
</feature>
<dbReference type="FunFam" id="2.60.40.10:FF:001223">
    <property type="entry name" value="Sidekick cell adhesion molecule 1"/>
    <property type="match status" value="1"/>
</dbReference>
<dbReference type="CDD" id="cd00096">
    <property type="entry name" value="Ig"/>
    <property type="match status" value="2"/>
</dbReference>
<evidence type="ECO:0000313" key="3">
    <source>
        <dbReference type="EMBL" id="CAI8027510.1"/>
    </source>
</evidence>
<dbReference type="InterPro" id="IPR013098">
    <property type="entry name" value="Ig_I-set"/>
</dbReference>
<reference evidence="3" key="1">
    <citation type="submission" date="2023-03" db="EMBL/GenBank/DDBJ databases">
        <authorList>
            <person name="Steffen K."/>
            <person name="Cardenas P."/>
        </authorList>
    </citation>
    <scope>NUCLEOTIDE SEQUENCE</scope>
</reference>
<feature type="domain" description="Ig-like" evidence="2">
    <location>
        <begin position="1"/>
        <end position="82"/>
    </location>
</feature>
<keyword evidence="4" id="KW-1185">Reference proteome</keyword>
<dbReference type="GO" id="GO:0098632">
    <property type="term" value="F:cell-cell adhesion mediator activity"/>
    <property type="evidence" value="ECO:0007669"/>
    <property type="project" value="TreeGrafter"/>
</dbReference>
<evidence type="ECO:0000313" key="4">
    <source>
        <dbReference type="Proteomes" id="UP001174909"/>
    </source>
</evidence>
<dbReference type="Gene3D" id="2.60.40.10">
    <property type="entry name" value="Immunoglobulins"/>
    <property type="match status" value="15"/>
</dbReference>
<dbReference type="PANTHER" id="PTHR10075">
    <property type="entry name" value="BASIGIN RELATED"/>
    <property type="match status" value="1"/>
</dbReference>
<name>A0AA35SCE1_GEOBA</name>
<sequence length="1633" mass="177224">MEGDPQVLAEGMTLQLTCTTAGAPPPVVSWSREGITLNLTDPRLDIRGNTLVIEGVTVNDSDRYFCSVTSSAGTTANSIDVAVVRINDPIPLPTNATIGDTVVLECDNDLPISVETAWRLRLSPLESNASREVNFTGRFVMGERGELVVFNVQPEDMGRYECVLGDGISLFRDLQLQAVPVITISPEPPCQTPNTITTTTADIIELTCDARGAPTPQVTLLTPNRGNITGMGSVSLRLLPPQLEDSGEYVCIAVNEVGVAVRRFNINVMAALNLNQTLFISLELLVGETAVLNCTSPGIYTHSSIPHTPQPIPHTLYSIPHTPHLIPNASYPTQYPLTDIAVYQCDATLPMGLLATIEYGVRVFEAASIAGRCPLPERRFATEGEDVSLNCTVRGNTRPNLEWRFGNETIMEGGQFEFMTLEMGLGFREEELLIREVTMENRGEYSCIATNSRGMESYSYFLEVQEGVNRPFFRQQPLSEASVVAGETAVIHCEAVGGPNLVLSWFRTPLESDTPITESLGVSTPIPQSLSHWGQYPNTPVTEVSTLIPSHWGQYPNTPVIGVYPNTPVTEVDLSTPIPQSLKSVPKYTITEVNTPIPQSLKQYPNTQSLSKYPNTPVTEAVPKYLNTPVTRLFPSERVVISPRELVILDLRPEEEGFYFCMAKNELGEITSRSGQLNVWTPPEFDPGLIINYLVVEGASPSLILPCSGTGDPRPDLHWLRGSTVLPTGINEMRILPDGSLEIFRPGPQDEGDYDCRLANAAGERFLRFNVRVQAIPRVQIDPSDPPTLDVGAQLSLFCSDMRTQPEELEVLKWSRNGEPLVTGGNIVVFPKTGELVISDMQISDSGNYTCEICSYAGSDNETVVIIVEDPLLASGVMTTPLSVSSPTPFTQTLSEGQTAQFVCVTSRPPPGSDIMVEWLKDGEPLRNLKRITVGEIEVGSQLTITDVRITDEAAYSCIASNRIGEVESIDFNLAISTRPIITWAPASRDIIAGENITLSCKAVGTPEPEITWLFNGEQITGCLFESPNTISVCNTTVASSRGWYSCVARNIAGTTEYSVYVNVTSSSTMAPNITSRSQSMVVNAGNSLILDCLATGNPLPVITWLKDGERLVSNCESPSGGACVVLGMDGSVYIRDTQLSDTGTYTCVATNTAGQAVYEVHVLVTPSAELPRFAVFPRIVNQSAELFGVECQTTSDPPAHLCWLTGDHTVISKNSSDNIQHRRTLYVVNPVTEDSGQYICRANNSAGINQVSITLRLGEDISGDGSIRDTSNDADESQEPKFLEAPGDVVTYEGLPVIVPCSTTKSLDSFTVWRKGKRPLLQDDDITVTTNGSLVIERSKVDHSGEYDCVAVSEEGVLRATISIDIQSRPGPPDLLTSPRDIRVPVGTGFVLPCQPDGVREVTGLSWLLNGEPLESECGVREVREDGSLRVARATNTSAGVYTCRVRNNYATIIDATATVTVTDSAHSTNVQWTQGTRPLPFSPFIIPFGARLLFITVQSAHQGEYTCTYNGSTFSVFLNVLVAPTIINQTPSLSVSRYDPLALDCQTTGNPKPLYAILPESRFGRFKQNVSLQVVWFLNGEPVDGRSVQATPLATGSLYLHPPLPPGDTIATCEASNHLGVVRSTTVITAS</sequence>
<dbReference type="SMART" id="SM00406">
    <property type="entry name" value="IGv"/>
    <property type="match status" value="4"/>
</dbReference>
<feature type="domain" description="Ig-like" evidence="2">
    <location>
        <begin position="89"/>
        <end position="175"/>
    </location>
</feature>
<feature type="domain" description="Ig-like" evidence="2">
    <location>
        <begin position="471"/>
        <end position="678"/>
    </location>
</feature>
<proteinExistence type="predicted"/>
<dbReference type="InterPro" id="IPR036179">
    <property type="entry name" value="Ig-like_dom_sf"/>
</dbReference>
<feature type="domain" description="Ig-like" evidence="2">
    <location>
        <begin position="777"/>
        <end position="865"/>
    </location>
</feature>
<dbReference type="Proteomes" id="UP001174909">
    <property type="component" value="Unassembled WGS sequence"/>
</dbReference>
<dbReference type="InterPro" id="IPR003599">
    <property type="entry name" value="Ig_sub"/>
</dbReference>
<feature type="domain" description="Ig-like" evidence="2">
    <location>
        <begin position="881"/>
        <end position="977"/>
    </location>
</feature>
<feature type="domain" description="Ig-like" evidence="2">
    <location>
        <begin position="980"/>
        <end position="1065"/>
    </location>
</feature>
<dbReference type="SUPFAM" id="SSF48726">
    <property type="entry name" value="Immunoglobulin"/>
    <property type="match status" value="15"/>
</dbReference>
<dbReference type="GO" id="GO:0007156">
    <property type="term" value="P:homophilic cell adhesion via plasma membrane adhesion molecules"/>
    <property type="evidence" value="ECO:0007669"/>
    <property type="project" value="TreeGrafter"/>
</dbReference>
<feature type="domain" description="Ig-like" evidence="2">
    <location>
        <begin position="1374"/>
        <end position="1462"/>
    </location>
</feature>
<feature type="domain" description="Ig-like" evidence="2">
    <location>
        <begin position="374"/>
        <end position="463"/>
    </location>
</feature>
<evidence type="ECO:0000259" key="2">
    <source>
        <dbReference type="PROSITE" id="PS50835"/>
    </source>
</evidence>
<accession>A0AA35SCE1</accession>
<dbReference type="PANTHER" id="PTHR10075:SF103">
    <property type="entry name" value="ROUNDABOUT HOMOLOG 4"/>
    <property type="match status" value="1"/>
</dbReference>
<dbReference type="EMBL" id="CASHTH010002284">
    <property type="protein sequence ID" value="CAI8027510.1"/>
    <property type="molecule type" value="Genomic_DNA"/>
</dbReference>
<protein>
    <submittedName>
        <fullName evidence="3">Hemicentin-1</fullName>
    </submittedName>
</protein>
<feature type="domain" description="Ig-like" evidence="2">
    <location>
        <begin position="683"/>
        <end position="774"/>
    </location>
</feature>
<dbReference type="InterPro" id="IPR003598">
    <property type="entry name" value="Ig_sub2"/>
</dbReference>
<keyword evidence="1" id="KW-0393">Immunoglobulin domain</keyword>
<dbReference type="GO" id="GO:0005886">
    <property type="term" value="C:plasma membrane"/>
    <property type="evidence" value="ECO:0007669"/>
    <property type="project" value="TreeGrafter"/>
</dbReference>
<dbReference type="Pfam" id="PF07679">
    <property type="entry name" value="I-set"/>
    <property type="match status" value="8"/>
</dbReference>
<organism evidence="3 4">
    <name type="scientific">Geodia barretti</name>
    <name type="common">Barrett's horny sponge</name>
    <dbReference type="NCBI Taxonomy" id="519541"/>
    <lineage>
        <taxon>Eukaryota</taxon>
        <taxon>Metazoa</taxon>
        <taxon>Porifera</taxon>
        <taxon>Demospongiae</taxon>
        <taxon>Heteroscleromorpha</taxon>
        <taxon>Tetractinellida</taxon>
        <taxon>Astrophorina</taxon>
        <taxon>Geodiidae</taxon>
        <taxon>Geodia</taxon>
    </lineage>
</organism>
<feature type="domain" description="Ig-like" evidence="2">
    <location>
        <begin position="1526"/>
        <end position="1631"/>
    </location>
</feature>
<feature type="domain" description="Ig-like" evidence="2">
    <location>
        <begin position="1072"/>
        <end position="1166"/>
    </location>
</feature>
<dbReference type="InterPro" id="IPR013783">
    <property type="entry name" value="Ig-like_fold"/>
</dbReference>